<keyword evidence="3" id="KW-1185">Reference proteome</keyword>
<proteinExistence type="predicted"/>
<dbReference type="AlphaFoldDB" id="A0A1Y1HND7"/>
<evidence type="ECO:0000313" key="2">
    <source>
        <dbReference type="EMBL" id="GAQ78067.1"/>
    </source>
</evidence>
<evidence type="ECO:0000256" key="1">
    <source>
        <dbReference type="SAM" id="MobiDB-lite"/>
    </source>
</evidence>
<dbReference type="GO" id="GO:0005739">
    <property type="term" value="C:mitochondrion"/>
    <property type="evidence" value="ECO:0007669"/>
    <property type="project" value="InterPro"/>
</dbReference>
<dbReference type="Proteomes" id="UP000054558">
    <property type="component" value="Unassembled WGS sequence"/>
</dbReference>
<reference evidence="2 3" key="1">
    <citation type="journal article" date="2014" name="Nat. Commun.">
        <title>Klebsormidium flaccidum genome reveals primary factors for plant terrestrial adaptation.</title>
        <authorList>
            <person name="Hori K."/>
            <person name="Maruyama F."/>
            <person name="Fujisawa T."/>
            <person name="Togashi T."/>
            <person name="Yamamoto N."/>
            <person name="Seo M."/>
            <person name="Sato S."/>
            <person name="Yamada T."/>
            <person name="Mori H."/>
            <person name="Tajima N."/>
            <person name="Moriyama T."/>
            <person name="Ikeuchi M."/>
            <person name="Watanabe M."/>
            <person name="Wada H."/>
            <person name="Kobayashi K."/>
            <person name="Saito M."/>
            <person name="Masuda T."/>
            <person name="Sasaki-Sekimoto Y."/>
            <person name="Mashiguchi K."/>
            <person name="Awai K."/>
            <person name="Shimojima M."/>
            <person name="Masuda S."/>
            <person name="Iwai M."/>
            <person name="Nobusawa T."/>
            <person name="Narise T."/>
            <person name="Kondo S."/>
            <person name="Saito H."/>
            <person name="Sato R."/>
            <person name="Murakawa M."/>
            <person name="Ihara Y."/>
            <person name="Oshima-Yamada Y."/>
            <person name="Ohtaka K."/>
            <person name="Satoh M."/>
            <person name="Sonobe K."/>
            <person name="Ishii M."/>
            <person name="Ohtani R."/>
            <person name="Kanamori-Sato M."/>
            <person name="Honoki R."/>
            <person name="Miyazaki D."/>
            <person name="Mochizuki H."/>
            <person name="Umetsu J."/>
            <person name="Higashi K."/>
            <person name="Shibata D."/>
            <person name="Kamiya Y."/>
            <person name="Sato N."/>
            <person name="Nakamura Y."/>
            <person name="Tabata S."/>
            <person name="Ida S."/>
            <person name="Kurokawa K."/>
            <person name="Ohta H."/>
        </authorList>
    </citation>
    <scope>NUCLEOTIDE SEQUENCE [LARGE SCALE GENOMIC DNA]</scope>
    <source>
        <strain evidence="2 3">NIES-2285</strain>
    </source>
</reference>
<name>A0A1Y1HND7_KLENI</name>
<dbReference type="Pfam" id="PF16053">
    <property type="entry name" value="MRP-S34"/>
    <property type="match status" value="1"/>
</dbReference>
<dbReference type="OrthoDB" id="16434at2759"/>
<sequence length="135" mass="14983">MSAFQRCLILAAEVAAKTEAAAAGGLTSSAKRRGKNFFEVVADLPNWGVGSKLRRKPWSETEYYEVTKVRVKSHDGRSGSAWGLWYSSPFHPGPAEEQIRGLAKHDWKVSADTSEQVSWKEAYREPKTKPKAEAS</sequence>
<organism evidence="2 3">
    <name type="scientific">Klebsormidium nitens</name>
    <name type="common">Green alga</name>
    <name type="synonym">Ulothrix nitens</name>
    <dbReference type="NCBI Taxonomy" id="105231"/>
    <lineage>
        <taxon>Eukaryota</taxon>
        <taxon>Viridiplantae</taxon>
        <taxon>Streptophyta</taxon>
        <taxon>Klebsormidiophyceae</taxon>
        <taxon>Klebsormidiales</taxon>
        <taxon>Klebsormidiaceae</taxon>
        <taxon>Klebsormidium</taxon>
    </lineage>
</organism>
<dbReference type="OMA" id="CWRYIPD"/>
<gene>
    <name evidence="2" type="ORF">KFL_000070360</name>
</gene>
<evidence type="ECO:0000313" key="3">
    <source>
        <dbReference type="Proteomes" id="UP000054558"/>
    </source>
</evidence>
<feature type="region of interest" description="Disordered" evidence="1">
    <location>
        <begin position="112"/>
        <end position="135"/>
    </location>
</feature>
<dbReference type="InterPro" id="IPR032053">
    <property type="entry name" value="Ribosomal_mS34"/>
</dbReference>
<dbReference type="EMBL" id="DF236956">
    <property type="protein sequence ID" value="GAQ78067.1"/>
    <property type="molecule type" value="Genomic_DNA"/>
</dbReference>
<protein>
    <submittedName>
        <fullName evidence="2">Uncharacterized protein</fullName>
    </submittedName>
</protein>
<dbReference type="GO" id="GO:0003735">
    <property type="term" value="F:structural constituent of ribosome"/>
    <property type="evidence" value="ECO:0007669"/>
    <property type="project" value="InterPro"/>
</dbReference>
<dbReference type="PANTHER" id="PTHR35316">
    <property type="entry name" value="28S RIBOSOMAL S34 PROTEIN"/>
    <property type="match status" value="1"/>
</dbReference>
<dbReference type="PANTHER" id="PTHR35316:SF1">
    <property type="entry name" value="28S RIBOSOMAL S34 PROTEIN"/>
    <property type="match status" value="1"/>
</dbReference>
<accession>A0A1Y1HND7</accession>
<feature type="compositionally biased region" description="Basic and acidic residues" evidence="1">
    <location>
        <begin position="121"/>
        <end position="135"/>
    </location>
</feature>
<dbReference type="STRING" id="105231.A0A1Y1HND7"/>